<evidence type="ECO:0000313" key="1">
    <source>
        <dbReference type="EMBL" id="CAN0346185.1"/>
    </source>
</evidence>
<sequence length="214" mass="22349">MSPNISAAGLFGTVKVHTLEVVAFLGPRLLEESVCLSVGTACLCLAPQCSLSAPGDQPWGHMAPGVDSCSHHCGRWSTGRRHSARPPGPEDPIEALAEPTCRPPPPVPRLDQGWRHTLELSEGSPPGVKTREQGWGGHAPGGDWGRRGPLLTPAVLSWPTRRIAVQTAQRAELAGPERPAGQALCAAAAGPASLSLSFSCSNASQCAHTAEISR</sequence>
<reference evidence="1" key="2">
    <citation type="submission" date="2025-03" db="EMBL/GenBank/DDBJ databases">
        <authorList>
            <consortium name="ELIXIR-Norway"/>
            <consortium name="Elixir Norway"/>
        </authorList>
    </citation>
    <scope>NUCLEOTIDE SEQUENCE</scope>
</reference>
<organism evidence="1 2">
    <name type="scientific">Rangifer tarandus platyrhynchus</name>
    <name type="common">Svalbard reindeer</name>
    <dbReference type="NCBI Taxonomy" id="3082113"/>
    <lineage>
        <taxon>Eukaryota</taxon>
        <taxon>Metazoa</taxon>
        <taxon>Chordata</taxon>
        <taxon>Craniata</taxon>
        <taxon>Vertebrata</taxon>
        <taxon>Euteleostomi</taxon>
        <taxon>Mammalia</taxon>
        <taxon>Eutheria</taxon>
        <taxon>Laurasiatheria</taxon>
        <taxon>Artiodactyla</taxon>
        <taxon>Ruminantia</taxon>
        <taxon>Pecora</taxon>
        <taxon>Cervidae</taxon>
        <taxon>Odocoileinae</taxon>
        <taxon>Rangifer</taxon>
    </lineage>
</organism>
<dbReference type="EMBL" id="OX596110">
    <property type="protein sequence ID" value="CAN0346185.1"/>
    <property type="molecule type" value="Genomic_DNA"/>
</dbReference>
<accession>A0AC59ZAM8</accession>
<protein>
    <submittedName>
        <fullName evidence="1">Uncharacterized protein</fullName>
    </submittedName>
</protein>
<dbReference type="Proteomes" id="UP001162501">
    <property type="component" value="Chromosome 26"/>
</dbReference>
<evidence type="ECO:0000313" key="2">
    <source>
        <dbReference type="Proteomes" id="UP001162501"/>
    </source>
</evidence>
<gene>
    <name evidence="1" type="ORF">MRATA1EN22A_LOCUS16154</name>
</gene>
<proteinExistence type="predicted"/>
<name>A0AC59ZAM8_RANTA</name>
<reference evidence="1" key="1">
    <citation type="submission" date="2023-05" db="EMBL/GenBank/DDBJ databases">
        <authorList>
            <consortium name="ELIXIR-Norway"/>
        </authorList>
    </citation>
    <scope>NUCLEOTIDE SEQUENCE</scope>
</reference>